<evidence type="ECO:0000313" key="1">
    <source>
        <dbReference type="EMBL" id="AFZ67428.1"/>
    </source>
</evidence>
<proteinExistence type="predicted"/>
<dbReference type="HOGENOM" id="CLU_1459044_0_0_0"/>
<dbReference type="Proteomes" id="UP000010467">
    <property type="component" value="Chromosome"/>
</dbReference>
<dbReference type="EMBL" id="CP003382">
    <property type="protein sequence ID" value="AFZ67428.1"/>
    <property type="molecule type" value="Genomic_DNA"/>
</dbReference>
<protein>
    <submittedName>
        <fullName evidence="1">Uncharacterized protein</fullName>
    </submittedName>
</protein>
<accession>L0A0K8</accession>
<dbReference type="STRING" id="937777.Deipe_1924"/>
<dbReference type="AlphaFoldDB" id="L0A0K8"/>
<dbReference type="RefSeq" id="WP_015235733.1">
    <property type="nucleotide sequence ID" value="NC_019793.1"/>
</dbReference>
<sequence length="185" mass="21515">MCSFPDGYMVMFPVGRAVELARIRRAVARSETWGDLRCVIPREEWERLSDGALDGPRFEMPEEDEVPDDEPFDRQDLATDHLWLVWPQNEMLYWVPEDIQKRYGSRMDTPDSYLLLLDAGEMTVPAMRRQGYSMYRAEYLVEFACGYLGYGPEVEAEFQRFSRLVSLCQSGYGVFEKLIPTTPQT</sequence>
<dbReference type="OrthoDB" id="4469825at2"/>
<gene>
    <name evidence="1" type="ordered locus">Deipe_1924</name>
</gene>
<reference evidence="2" key="1">
    <citation type="submission" date="2012-03" db="EMBL/GenBank/DDBJ databases">
        <title>Complete sequence of chromosome of Deinococcus peraridilitoris DSM 19664.</title>
        <authorList>
            <person name="Lucas S."/>
            <person name="Copeland A."/>
            <person name="Lapidus A."/>
            <person name="Glavina del Rio T."/>
            <person name="Dalin E."/>
            <person name="Tice H."/>
            <person name="Bruce D."/>
            <person name="Goodwin L."/>
            <person name="Pitluck S."/>
            <person name="Peters L."/>
            <person name="Mikhailova N."/>
            <person name="Lu M."/>
            <person name="Kyrpides N."/>
            <person name="Mavromatis K."/>
            <person name="Ivanova N."/>
            <person name="Brettin T."/>
            <person name="Detter J.C."/>
            <person name="Han C."/>
            <person name="Larimer F."/>
            <person name="Land M."/>
            <person name="Hauser L."/>
            <person name="Markowitz V."/>
            <person name="Cheng J.-F."/>
            <person name="Hugenholtz P."/>
            <person name="Woyke T."/>
            <person name="Wu D."/>
            <person name="Pukall R."/>
            <person name="Steenblock K."/>
            <person name="Brambilla E."/>
            <person name="Klenk H.-P."/>
            <person name="Eisen J.A."/>
        </authorList>
    </citation>
    <scope>NUCLEOTIDE SEQUENCE [LARGE SCALE GENOMIC DNA]</scope>
    <source>
        <strain evidence="2">DSM 19664 / LMG 22246 / CIP 109416 / KR-200</strain>
    </source>
</reference>
<evidence type="ECO:0000313" key="2">
    <source>
        <dbReference type="Proteomes" id="UP000010467"/>
    </source>
</evidence>
<organism evidence="1 2">
    <name type="scientific">Deinococcus peraridilitoris (strain DSM 19664 / LMG 22246 / CIP 109416 / KR-200)</name>
    <dbReference type="NCBI Taxonomy" id="937777"/>
    <lineage>
        <taxon>Bacteria</taxon>
        <taxon>Thermotogati</taxon>
        <taxon>Deinococcota</taxon>
        <taxon>Deinococci</taxon>
        <taxon>Deinococcales</taxon>
        <taxon>Deinococcaceae</taxon>
        <taxon>Deinococcus</taxon>
    </lineage>
</organism>
<keyword evidence="2" id="KW-1185">Reference proteome</keyword>
<dbReference type="KEGG" id="dpd:Deipe_1924"/>
<name>L0A0K8_DEIPD</name>